<dbReference type="InterPro" id="IPR008320">
    <property type="entry name" value="UCP032025"/>
</dbReference>
<name>A0A3R9WM34_9SPHN</name>
<organism evidence="1 2">
    <name type="scientific">Sphingomonas ginkgonis</name>
    <dbReference type="NCBI Taxonomy" id="2315330"/>
    <lineage>
        <taxon>Bacteria</taxon>
        <taxon>Pseudomonadati</taxon>
        <taxon>Pseudomonadota</taxon>
        <taxon>Alphaproteobacteria</taxon>
        <taxon>Sphingomonadales</taxon>
        <taxon>Sphingomonadaceae</taxon>
        <taxon>Sphingomonas</taxon>
    </lineage>
</organism>
<reference evidence="1 2" key="1">
    <citation type="submission" date="2018-12" db="EMBL/GenBank/DDBJ databases">
        <title>Sphingomonas sp. HMF7854 Genome sequencing and assembly.</title>
        <authorList>
            <person name="Cha I."/>
            <person name="Kang H."/>
            <person name="Kim H."/>
            <person name="Kang J."/>
            <person name="Joh K."/>
        </authorList>
    </citation>
    <scope>NUCLEOTIDE SEQUENCE [LARGE SCALE GENOMIC DNA]</scope>
    <source>
        <strain evidence="1 2">HMF7854</strain>
    </source>
</reference>
<gene>
    <name evidence="1" type="ORF">HMF7854_01380</name>
</gene>
<keyword evidence="2" id="KW-1185">Reference proteome</keyword>
<comment type="caution">
    <text evidence="1">The sequence shown here is derived from an EMBL/GenBank/DDBJ whole genome shotgun (WGS) entry which is preliminary data.</text>
</comment>
<dbReference type="EMBL" id="RWJF01000001">
    <property type="protein sequence ID" value="RST29627.1"/>
    <property type="molecule type" value="Genomic_DNA"/>
</dbReference>
<evidence type="ECO:0000313" key="1">
    <source>
        <dbReference type="EMBL" id="RST29627.1"/>
    </source>
</evidence>
<sequence>MSALHLSKVAIACRDLESLARRLDSRREGEVVKIVTRMRPKRCAELVGGCIYWIVQHRLIGRQEILGFEDREDGRINILCDPTLQGVPPAPMRAHQGWRYLKDEDAPQPGANDDSGLAALPPRLYGKLVSLALL</sequence>
<dbReference type="Proteomes" id="UP000274661">
    <property type="component" value="Unassembled WGS sequence"/>
</dbReference>
<dbReference type="RefSeq" id="WP_126717468.1">
    <property type="nucleotide sequence ID" value="NZ_RWJF01000001.1"/>
</dbReference>
<evidence type="ECO:0000313" key="2">
    <source>
        <dbReference type="Proteomes" id="UP000274661"/>
    </source>
</evidence>
<dbReference type="Pfam" id="PF07370">
    <property type="entry name" value="DUF1489"/>
    <property type="match status" value="1"/>
</dbReference>
<dbReference type="OrthoDB" id="9798292at2"/>
<accession>A0A3R9WM34</accession>
<proteinExistence type="predicted"/>
<dbReference type="AlphaFoldDB" id="A0A3R9WM34"/>
<protein>
    <submittedName>
        <fullName evidence="1">DUF1489 family protein</fullName>
    </submittedName>
</protein>
<dbReference type="PIRSF" id="PIRSF032025">
    <property type="entry name" value="UCP032025"/>
    <property type="match status" value="1"/>
</dbReference>